<sequence length="147" mass="16707">MDRQFCRENLTKKDISNFEALRGSVLATAALTLGITFGNFHAGIKSFRPFAHGLYHTNWTIQIVSYRLYHTRLHKNRSPLTILDIPVRQPVTLCLYAPQYSYSVHCIVSYTMYPNVITALQHTSYTFVDPLGFWNPPIPGGTTGVQE</sequence>
<name>A0AAI9TMI9_PENTH</name>
<evidence type="ECO:0000313" key="2">
    <source>
        <dbReference type="EMBL" id="KAJ9489931.1"/>
    </source>
</evidence>
<accession>A0AAI9TMI9</accession>
<keyword evidence="1" id="KW-1133">Transmembrane helix</keyword>
<feature type="transmembrane region" description="Helical" evidence="1">
    <location>
        <begin position="20"/>
        <end position="40"/>
    </location>
</feature>
<protein>
    <submittedName>
        <fullName evidence="2">Uncharacterized protein</fullName>
    </submittedName>
</protein>
<evidence type="ECO:0000256" key="1">
    <source>
        <dbReference type="SAM" id="Phobius"/>
    </source>
</evidence>
<evidence type="ECO:0000313" key="3">
    <source>
        <dbReference type="Proteomes" id="UP001227192"/>
    </source>
</evidence>
<keyword evidence="3" id="KW-1185">Reference proteome</keyword>
<gene>
    <name evidence="2" type="ORF">VN97_g3335</name>
</gene>
<keyword evidence="1" id="KW-0812">Transmembrane</keyword>
<dbReference type="Proteomes" id="UP001227192">
    <property type="component" value="Unassembled WGS sequence"/>
</dbReference>
<dbReference type="EMBL" id="LACB01000070">
    <property type="protein sequence ID" value="KAJ9489931.1"/>
    <property type="molecule type" value="Genomic_DNA"/>
</dbReference>
<proteinExistence type="predicted"/>
<reference evidence="2" key="1">
    <citation type="submission" date="2015-06" db="EMBL/GenBank/DDBJ databases">
        <authorList>
            <person name="Nguyen H."/>
        </authorList>
    </citation>
    <scope>NUCLEOTIDE SEQUENCE</scope>
    <source>
        <strain evidence="2">DAOM 180753</strain>
    </source>
</reference>
<reference evidence="2" key="2">
    <citation type="journal article" date="2016" name="Fungal Biol.">
        <title>Ochratoxin A production by Penicillium thymicola.</title>
        <authorList>
            <person name="Nguyen H.D.T."/>
            <person name="McMullin D.R."/>
            <person name="Ponomareva E."/>
            <person name="Riley R."/>
            <person name="Pomraning K.R."/>
            <person name="Baker S.E."/>
            <person name="Seifert K.A."/>
        </authorList>
    </citation>
    <scope>NUCLEOTIDE SEQUENCE</scope>
    <source>
        <strain evidence="2">DAOM 180753</strain>
    </source>
</reference>
<keyword evidence="1" id="KW-0472">Membrane</keyword>
<comment type="caution">
    <text evidence="2">The sequence shown here is derived from an EMBL/GenBank/DDBJ whole genome shotgun (WGS) entry which is preliminary data.</text>
</comment>
<dbReference type="AlphaFoldDB" id="A0AAI9TMI9"/>
<organism evidence="2 3">
    <name type="scientific">Penicillium thymicola</name>
    <dbReference type="NCBI Taxonomy" id="293382"/>
    <lineage>
        <taxon>Eukaryota</taxon>
        <taxon>Fungi</taxon>
        <taxon>Dikarya</taxon>
        <taxon>Ascomycota</taxon>
        <taxon>Pezizomycotina</taxon>
        <taxon>Eurotiomycetes</taxon>
        <taxon>Eurotiomycetidae</taxon>
        <taxon>Eurotiales</taxon>
        <taxon>Aspergillaceae</taxon>
        <taxon>Penicillium</taxon>
    </lineage>
</organism>